<dbReference type="GO" id="GO:0052689">
    <property type="term" value="F:carboxylic ester hydrolase activity"/>
    <property type="evidence" value="ECO:0007669"/>
    <property type="project" value="UniProtKB-ARBA"/>
</dbReference>
<evidence type="ECO:0000256" key="1">
    <source>
        <dbReference type="ARBA" id="ARBA00008645"/>
    </source>
</evidence>
<dbReference type="PANTHER" id="PTHR22946:SF9">
    <property type="entry name" value="POLYKETIDE TRANSFERASE AF380"/>
    <property type="match status" value="1"/>
</dbReference>
<dbReference type="InterPro" id="IPR029058">
    <property type="entry name" value="AB_hydrolase_fold"/>
</dbReference>
<keyword evidence="2" id="KW-0378">Hydrolase</keyword>
<dbReference type="AlphaFoldDB" id="A0A918GZJ9"/>
<dbReference type="RefSeq" id="WP_189200459.1">
    <property type="nucleotide sequence ID" value="NZ_BMQQ01000003.1"/>
</dbReference>
<reference evidence="3" key="1">
    <citation type="journal article" date="2014" name="Int. J. Syst. Evol. Microbiol.">
        <title>Complete genome sequence of Corynebacterium casei LMG S-19264T (=DSM 44701T), isolated from a smear-ripened cheese.</title>
        <authorList>
            <consortium name="US DOE Joint Genome Institute (JGI-PGF)"/>
            <person name="Walter F."/>
            <person name="Albersmeier A."/>
            <person name="Kalinowski J."/>
            <person name="Ruckert C."/>
        </authorList>
    </citation>
    <scope>NUCLEOTIDE SEQUENCE</scope>
    <source>
        <strain evidence="3">JCM 3172</strain>
    </source>
</reference>
<dbReference type="InterPro" id="IPR050261">
    <property type="entry name" value="FrsA_esterase"/>
</dbReference>
<comment type="caution">
    <text evidence="3">The sequence shown here is derived from an EMBL/GenBank/DDBJ whole genome shotgun (WGS) entry which is preliminary data.</text>
</comment>
<evidence type="ECO:0000313" key="4">
    <source>
        <dbReference type="Proteomes" id="UP000619486"/>
    </source>
</evidence>
<dbReference type="Gene3D" id="3.40.50.1820">
    <property type="entry name" value="alpha/beta hydrolase"/>
    <property type="match status" value="2"/>
</dbReference>
<dbReference type="Proteomes" id="UP000619486">
    <property type="component" value="Unassembled WGS sequence"/>
</dbReference>
<name>A0A918GZJ9_9ACTN</name>
<organism evidence="3 4">
    <name type="scientific">Streptomyces purpureus</name>
    <dbReference type="NCBI Taxonomy" id="1951"/>
    <lineage>
        <taxon>Bacteria</taxon>
        <taxon>Bacillati</taxon>
        <taxon>Actinomycetota</taxon>
        <taxon>Actinomycetes</taxon>
        <taxon>Kitasatosporales</taxon>
        <taxon>Streptomycetaceae</taxon>
        <taxon>Streptomyces</taxon>
    </lineage>
</organism>
<dbReference type="SUPFAM" id="SSF53474">
    <property type="entry name" value="alpha/beta-Hydrolases"/>
    <property type="match status" value="2"/>
</dbReference>
<protein>
    <submittedName>
        <fullName evidence="3">Esterase</fullName>
    </submittedName>
</protein>
<gene>
    <name evidence="3" type="ORF">GCM10014713_14060</name>
</gene>
<accession>A0A918GZJ9</accession>
<comment type="similarity">
    <text evidence="1">Belongs to the AB hydrolase superfamily.</text>
</comment>
<dbReference type="PANTHER" id="PTHR22946">
    <property type="entry name" value="DIENELACTONE HYDROLASE DOMAIN-CONTAINING PROTEIN-RELATED"/>
    <property type="match status" value="1"/>
</dbReference>
<proteinExistence type="inferred from homology"/>
<evidence type="ECO:0000313" key="3">
    <source>
        <dbReference type="EMBL" id="GGT22224.1"/>
    </source>
</evidence>
<keyword evidence="4" id="KW-1185">Reference proteome</keyword>
<reference evidence="3" key="2">
    <citation type="submission" date="2020-09" db="EMBL/GenBank/DDBJ databases">
        <authorList>
            <person name="Sun Q."/>
            <person name="Ohkuma M."/>
        </authorList>
    </citation>
    <scope>NUCLEOTIDE SEQUENCE</scope>
    <source>
        <strain evidence="3">JCM 3172</strain>
    </source>
</reference>
<evidence type="ECO:0000256" key="2">
    <source>
        <dbReference type="ARBA" id="ARBA00022801"/>
    </source>
</evidence>
<dbReference type="EMBL" id="BMQQ01000003">
    <property type="protein sequence ID" value="GGT22224.1"/>
    <property type="molecule type" value="Genomic_DNA"/>
</dbReference>
<sequence>MTAQTAFVLVSECFTGGWIWREVAARLRQAGAEVHPVTLTGMGDRRHLAGPGTDLETHVEDVVQLIDHVDAAELVVVGHGYGIHPVLGAADRRPERVARIVHLDAGAPQDGDVPLALVPDPEVHALLASGEEGRIPPPASAEAWERWGSTAGVSAGDLDRLVRLAAPQPAGTLTGPLRLTGAAAGLPSTGVFCTGNGLSIALVQSLVESGPPQFRALAVPEKSFFDLETGHWPMLSVPDEVAGVLLRAAAGEGHRLTAPAGDEHPYLRPFPFDVQECPRARIGRVDLHLPQADGPRPAVIFLHGGPIPADLRPTPRDWPLYTGYARYVASLGAVGVTVDHGLHALGDYPRAADDIAEAVELVRADPRVDPDRIALWYFSGAGLLTTDWLAAPPPWLRCLAATYPVLAPLTTWPGVDPRFRPSAAVRTAGDLPIVLTRVGLEIPEIAATVEDFVAAANATNANLHVIDAPNAHHGFETVDLTPESRTAVTAAVDAVLSHVKG</sequence>